<proteinExistence type="predicted"/>
<sequence>MSHLKHPINFTLPYKATSLMYVNGMGIRGIARVTGITHPTMINWIKHTGERLPDAYDPDELPQVGELDQLETFVGKKKTVVVHSNGKRSVGRWGPTPNPSGGGEFGEMGGWGVWEKLKNIYPHHYHAGLPKKQGVVVDCGRPFPFRHPSAGWQK</sequence>
<name>A0A3N6P5F1_9CYAN</name>
<protein>
    <submittedName>
        <fullName evidence="1">IS1 family transposase</fullName>
    </submittedName>
</protein>
<evidence type="ECO:0000313" key="2">
    <source>
        <dbReference type="Proteomes" id="UP000269154"/>
    </source>
</evidence>
<organism evidence="1 2">
    <name type="scientific">Okeania hirsuta</name>
    <dbReference type="NCBI Taxonomy" id="1458930"/>
    <lineage>
        <taxon>Bacteria</taxon>
        <taxon>Bacillati</taxon>
        <taxon>Cyanobacteriota</taxon>
        <taxon>Cyanophyceae</taxon>
        <taxon>Oscillatoriophycideae</taxon>
        <taxon>Oscillatoriales</taxon>
        <taxon>Microcoleaceae</taxon>
        <taxon>Okeania</taxon>
    </lineage>
</organism>
<reference evidence="1 2" key="1">
    <citation type="journal article" date="2018" name="ACS Chem. Biol.">
        <title>Ketoreductase domain dysfunction expands chemodiversity: malyngamide biosynthesis in the cyanobacterium Okeania hirsuta.</title>
        <authorList>
            <person name="Moss N.A."/>
            <person name="Leao T."/>
            <person name="Rankin M."/>
            <person name="McCullough T.M."/>
            <person name="Qu P."/>
            <person name="Korobeynikov A."/>
            <person name="Smith J.L."/>
            <person name="Gerwick L."/>
            <person name="Gerwick W.H."/>
        </authorList>
    </citation>
    <scope>NUCLEOTIDE SEQUENCE [LARGE SCALE GENOMIC DNA]</scope>
    <source>
        <strain evidence="1 2">PAB10Feb10-1</strain>
    </source>
</reference>
<dbReference type="Proteomes" id="UP000269154">
    <property type="component" value="Unassembled WGS sequence"/>
</dbReference>
<dbReference type="EMBL" id="RCBY01000140">
    <property type="protein sequence ID" value="RQH33758.1"/>
    <property type="molecule type" value="Genomic_DNA"/>
</dbReference>
<evidence type="ECO:0000313" key="1">
    <source>
        <dbReference type="EMBL" id="RQH33758.1"/>
    </source>
</evidence>
<accession>A0A3N6P5F1</accession>
<comment type="caution">
    <text evidence="1">The sequence shown here is derived from an EMBL/GenBank/DDBJ whole genome shotgun (WGS) entry which is preliminary data.</text>
</comment>
<gene>
    <name evidence="1" type="ORF">D5R40_21185</name>
</gene>
<dbReference type="AlphaFoldDB" id="A0A3N6P5F1"/>
<keyword evidence="2" id="KW-1185">Reference proteome</keyword>